<accession>T1F1Y3</accession>
<dbReference type="EMBL" id="KB096080">
    <property type="protein sequence ID" value="ESO08575.1"/>
    <property type="molecule type" value="Genomic_DNA"/>
</dbReference>
<dbReference type="Proteomes" id="UP000015101">
    <property type="component" value="Unassembled WGS sequence"/>
</dbReference>
<evidence type="ECO:0000256" key="1">
    <source>
        <dbReference type="SAM" id="SignalP"/>
    </source>
</evidence>
<dbReference type="AlphaFoldDB" id="T1F1Y3"/>
<protein>
    <recommendedName>
        <fullName evidence="5">SCP domain-containing protein</fullName>
    </recommendedName>
</protein>
<proteinExistence type="predicted"/>
<organism evidence="3 4">
    <name type="scientific">Helobdella robusta</name>
    <name type="common">Californian leech</name>
    <dbReference type="NCBI Taxonomy" id="6412"/>
    <lineage>
        <taxon>Eukaryota</taxon>
        <taxon>Metazoa</taxon>
        <taxon>Spiralia</taxon>
        <taxon>Lophotrochozoa</taxon>
        <taxon>Annelida</taxon>
        <taxon>Clitellata</taxon>
        <taxon>Hirudinea</taxon>
        <taxon>Rhynchobdellida</taxon>
        <taxon>Glossiphoniidae</taxon>
        <taxon>Helobdella</taxon>
    </lineage>
</organism>
<evidence type="ECO:0008006" key="5">
    <source>
        <dbReference type="Google" id="ProtNLM"/>
    </source>
</evidence>
<evidence type="ECO:0000313" key="3">
    <source>
        <dbReference type="EnsemblMetazoa" id="HelroP169450"/>
    </source>
</evidence>
<reference evidence="4" key="1">
    <citation type="submission" date="2012-12" db="EMBL/GenBank/DDBJ databases">
        <authorList>
            <person name="Hellsten U."/>
            <person name="Grimwood J."/>
            <person name="Chapman J.A."/>
            <person name="Shapiro H."/>
            <person name="Aerts A."/>
            <person name="Otillar R.P."/>
            <person name="Terry A.Y."/>
            <person name="Boore J.L."/>
            <person name="Simakov O."/>
            <person name="Marletaz F."/>
            <person name="Cho S.-J."/>
            <person name="Edsinger-Gonzales E."/>
            <person name="Havlak P."/>
            <person name="Kuo D.-H."/>
            <person name="Larsson T."/>
            <person name="Lv J."/>
            <person name="Arendt D."/>
            <person name="Savage R."/>
            <person name="Osoegawa K."/>
            <person name="de Jong P."/>
            <person name="Lindberg D.R."/>
            <person name="Seaver E.C."/>
            <person name="Weisblat D.A."/>
            <person name="Putnam N.H."/>
            <person name="Grigoriev I.V."/>
            <person name="Rokhsar D.S."/>
        </authorList>
    </citation>
    <scope>NUCLEOTIDE SEQUENCE</scope>
</reference>
<gene>
    <name evidence="3" type="primary">20202833</name>
    <name evidence="2" type="ORF">HELRODRAFT_169450</name>
</gene>
<evidence type="ECO:0000313" key="4">
    <source>
        <dbReference type="Proteomes" id="UP000015101"/>
    </source>
</evidence>
<name>T1F1Y3_HELRO</name>
<reference evidence="2 4" key="2">
    <citation type="journal article" date="2013" name="Nature">
        <title>Insights into bilaterian evolution from three spiralian genomes.</title>
        <authorList>
            <person name="Simakov O."/>
            <person name="Marletaz F."/>
            <person name="Cho S.J."/>
            <person name="Edsinger-Gonzales E."/>
            <person name="Havlak P."/>
            <person name="Hellsten U."/>
            <person name="Kuo D.H."/>
            <person name="Larsson T."/>
            <person name="Lv J."/>
            <person name="Arendt D."/>
            <person name="Savage R."/>
            <person name="Osoegawa K."/>
            <person name="de Jong P."/>
            <person name="Grimwood J."/>
            <person name="Chapman J.A."/>
            <person name="Shapiro H."/>
            <person name="Aerts A."/>
            <person name="Otillar R.P."/>
            <person name="Terry A.Y."/>
            <person name="Boore J.L."/>
            <person name="Grigoriev I.V."/>
            <person name="Lindberg D.R."/>
            <person name="Seaver E.C."/>
            <person name="Weisblat D.A."/>
            <person name="Putnam N.H."/>
            <person name="Rokhsar D.S."/>
        </authorList>
    </citation>
    <scope>NUCLEOTIDE SEQUENCE</scope>
</reference>
<dbReference type="KEGG" id="hro:HELRODRAFT_169450"/>
<reference evidence="3" key="3">
    <citation type="submission" date="2015-06" db="UniProtKB">
        <authorList>
            <consortium name="EnsemblMetazoa"/>
        </authorList>
    </citation>
    <scope>IDENTIFICATION</scope>
</reference>
<dbReference type="RefSeq" id="XP_009013505.1">
    <property type="nucleotide sequence ID" value="XM_009015257.1"/>
</dbReference>
<evidence type="ECO:0000313" key="2">
    <source>
        <dbReference type="EMBL" id="ESO08575.1"/>
    </source>
</evidence>
<feature type="signal peptide" evidence="1">
    <location>
        <begin position="1"/>
        <end position="19"/>
    </location>
</feature>
<keyword evidence="4" id="KW-1185">Reference proteome</keyword>
<keyword evidence="1" id="KW-0732">Signal</keyword>
<dbReference type="CTD" id="20202833"/>
<feature type="chain" id="PRO_5010980228" description="SCP domain-containing protein" evidence="1">
    <location>
        <begin position="20"/>
        <end position="171"/>
    </location>
</feature>
<sequence>MKNICLLICSIFVCYKVNILVASIDLTPDEVELMQDIMTNLTGFPMRHEGPISNMSYYLSVDDGLLEISYGRGGLILNTSTDYDLSSSVTDSFWTYIKCLDRRCVFHPKIFIEDRSGFQCAKSVEAELTYILCYFGLMLDNEDACSKIETEEMTCDECPPVVKLGKSYERS</sequence>
<dbReference type="HOGENOM" id="CLU_1564554_0_0_1"/>
<dbReference type="EMBL" id="AMQM01003288">
    <property type="status" value="NOT_ANNOTATED_CDS"/>
    <property type="molecule type" value="Genomic_DNA"/>
</dbReference>
<dbReference type="InParanoid" id="T1F1Y3"/>
<dbReference type="GeneID" id="20202833"/>
<dbReference type="EnsemblMetazoa" id="HelroT169450">
    <property type="protein sequence ID" value="HelroP169450"/>
    <property type="gene ID" value="HelroG169450"/>
</dbReference>